<comment type="caution">
    <text evidence="1">The sequence shown here is derived from an EMBL/GenBank/DDBJ whole genome shotgun (WGS) entry which is preliminary data.</text>
</comment>
<evidence type="ECO:0000313" key="1">
    <source>
        <dbReference type="EMBL" id="MBE5041244.1"/>
    </source>
</evidence>
<protein>
    <submittedName>
        <fullName evidence="1">Uncharacterized protein</fullName>
    </submittedName>
</protein>
<gene>
    <name evidence="1" type="ORF">INF28_12355</name>
</gene>
<dbReference type="RefSeq" id="WP_226393776.1">
    <property type="nucleotide sequence ID" value="NZ_JADCKB010000045.1"/>
</dbReference>
<proteinExistence type="predicted"/>
<evidence type="ECO:0000313" key="2">
    <source>
        <dbReference type="Proteomes" id="UP000806542"/>
    </source>
</evidence>
<dbReference type="Proteomes" id="UP000806542">
    <property type="component" value="Unassembled WGS sequence"/>
</dbReference>
<dbReference type="EMBL" id="JADCKB010000045">
    <property type="protein sequence ID" value="MBE5041244.1"/>
    <property type="molecule type" value="Genomic_DNA"/>
</dbReference>
<accession>A0A9D5RA85</accession>
<keyword evidence="2" id="KW-1185">Reference proteome</keyword>
<organism evidence="1 2">
    <name type="scientific">Ructibacterium gallinarum</name>
    <dbReference type="NCBI Taxonomy" id="2779355"/>
    <lineage>
        <taxon>Bacteria</taxon>
        <taxon>Bacillati</taxon>
        <taxon>Bacillota</taxon>
        <taxon>Clostridia</taxon>
        <taxon>Eubacteriales</taxon>
        <taxon>Oscillospiraceae</taxon>
        <taxon>Ructibacterium</taxon>
    </lineage>
</organism>
<sequence>MKKFKAFVKEPENISILIPNEIIENEKLGVHRNYLYAYLYICRGYDGISRFSFEDIFMFAGYKDFKAVGSAKEKIRESLDKFIEQGIFEPITGNVYGNKFISGILKLNYTNAESYVMINLDILNKIMRHRERKVRYTLLNFYLYLLSKMRPLDEKGYNMGFYSYLGMLEQVFHMDFRQVKTYIDKLEYMKLMKTKALPRYRDVLGCWHTNMRLFVRTESSMSDEKVDKLLKLCEKNMIQNRKRHESALFK</sequence>
<dbReference type="AlphaFoldDB" id="A0A9D5RA85"/>
<name>A0A9D5RA85_9FIRM</name>
<reference evidence="1" key="1">
    <citation type="submission" date="2020-10" db="EMBL/GenBank/DDBJ databases">
        <title>ChiBAC.</title>
        <authorList>
            <person name="Zenner C."/>
            <person name="Hitch T.C.A."/>
            <person name="Clavel T."/>
        </authorList>
    </citation>
    <scope>NUCLEOTIDE SEQUENCE</scope>
    <source>
        <strain evidence="1">DSM 107454</strain>
    </source>
</reference>